<gene>
    <name evidence="1" type="ORF">DFP97_103234</name>
</gene>
<evidence type="ECO:0000313" key="1">
    <source>
        <dbReference type="EMBL" id="RCW50216.1"/>
    </source>
</evidence>
<dbReference type="Proteomes" id="UP000252415">
    <property type="component" value="Unassembled WGS sequence"/>
</dbReference>
<proteinExistence type="predicted"/>
<organism evidence="1 2">
    <name type="scientific">Paenibacillus prosopidis</name>
    <dbReference type="NCBI Taxonomy" id="630520"/>
    <lineage>
        <taxon>Bacteria</taxon>
        <taxon>Bacillati</taxon>
        <taxon>Bacillota</taxon>
        <taxon>Bacilli</taxon>
        <taxon>Bacillales</taxon>
        <taxon>Paenibacillaceae</taxon>
        <taxon>Paenibacillus</taxon>
    </lineage>
</organism>
<evidence type="ECO:0000313" key="2">
    <source>
        <dbReference type="Proteomes" id="UP000252415"/>
    </source>
</evidence>
<protein>
    <submittedName>
        <fullName evidence="1">Uncharacterized protein</fullName>
    </submittedName>
</protein>
<name>A0A368W9K2_9BACL</name>
<dbReference type="EMBL" id="QPJD01000003">
    <property type="protein sequence ID" value="RCW50216.1"/>
    <property type="molecule type" value="Genomic_DNA"/>
</dbReference>
<keyword evidence="2" id="KW-1185">Reference proteome</keyword>
<comment type="caution">
    <text evidence="1">The sequence shown here is derived from an EMBL/GenBank/DDBJ whole genome shotgun (WGS) entry which is preliminary data.</text>
</comment>
<sequence length="172" mass="19858">MEKAKQLFFSYQGHFFQMNRGGDSEEYKSYCVAKEVEAEWYKEMIDQVAGELSIMNWNAVSRMEAIVKYYKDSMILEKVISFVSQHIKGSDSIVKLMYAEKIIEIIRSLKNVLSDEVLHKALKVTLGTLEDIISKPLVIDPGHELKLFDLKDKKSLNNRARKNIDVLHELLG</sequence>
<reference evidence="1 2" key="1">
    <citation type="submission" date="2018-07" db="EMBL/GenBank/DDBJ databases">
        <title>Genomic Encyclopedia of Type Strains, Phase III (KMG-III): the genomes of soil and plant-associated and newly described type strains.</title>
        <authorList>
            <person name="Whitman W."/>
        </authorList>
    </citation>
    <scope>NUCLEOTIDE SEQUENCE [LARGE SCALE GENOMIC DNA]</scope>
    <source>
        <strain evidence="1 2">CECT 7506</strain>
    </source>
</reference>
<dbReference type="AlphaFoldDB" id="A0A368W9K2"/>
<accession>A0A368W9K2</accession>